<name>A0A7U3RBQ8_CARVO</name>
<accession>A0A7U3RBQ8</accession>
<organism evidence="2">
    <name type="scientific">Carabus violaceus</name>
    <name type="common">Violet ground beetle</name>
    <dbReference type="NCBI Taxonomy" id="41075"/>
    <lineage>
        <taxon>Eukaryota</taxon>
        <taxon>Metazoa</taxon>
        <taxon>Ecdysozoa</taxon>
        <taxon>Arthropoda</taxon>
        <taxon>Hexapoda</taxon>
        <taxon>Insecta</taxon>
        <taxon>Pterygota</taxon>
        <taxon>Neoptera</taxon>
        <taxon>Endopterygota</taxon>
        <taxon>Coleoptera</taxon>
        <taxon>Adephaga</taxon>
        <taxon>Caraboidea</taxon>
        <taxon>Carabidae</taxon>
        <taxon>Carabinae</taxon>
        <taxon>Carabini</taxon>
        <taxon>Carabina</taxon>
        <taxon>Carabus</taxon>
        <taxon>Megodontus</taxon>
    </lineage>
</organism>
<reference evidence="2" key="1">
    <citation type="journal article" date="2020" name="Insect Biochem. Mol. Biol.">
        <title>The Neuropeptidome of Carabus (Coleoptera, Adephaga: Carabidae).</title>
        <authorList>
            <person name="Ragionieri L."/>
            <person name="Predel R."/>
        </authorList>
    </citation>
    <scope>NUCLEOTIDE SEQUENCE</scope>
    <source>
        <strain evidence="2">44</strain>
    </source>
</reference>
<evidence type="ECO:0000256" key="1">
    <source>
        <dbReference type="SAM" id="SignalP"/>
    </source>
</evidence>
<evidence type="ECO:0000313" key="2">
    <source>
        <dbReference type="EMBL" id="QHB80565.1"/>
    </source>
</evidence>
<protein>
    <submittedName>
        <fullName evidence="2">Proctolin</fullName>
    </submittedName>
</protein>
<keyword evidence="1" id="KW-0732">Signal</keyword>
<dbReference type="AlphaFoldDB" id="A0A7U3RBQ8"/>
<dbReference type="EMBL" id="MN837668">
    <property type="protein sequence ID" value="QHB80565.1"/>
    <property type="molecule type" value="mRNA"/>
</dbReference>
<feature type="signal peptide" evidence="1">
    <location>
        <begin position="1"/>
        <end position="25"/>
    </location>
</feature>
<feature type="chain" id="PRO_5031326676" evidence="1">
    <location>
        <begin position="26"/>
        <end position="83"/>
    </location>
</feature>
<proteinExistence type="evidence at transcript level"/>
<sequence>MVGSHAMAFLFCFCLASMLILNTEARYLPTRSDRDRLDKLRELLRDLVESELGRAEYPQEIGSSYRSPNEGKIFFKREISAQD</sequence>